<evidence type="ECO:0000256" key="1">
    <source>
        <dbReference type="ARBA" id="ARBA00022723"/>
    </source>
</evidence>
<evidence type="ECO:0000256" key="2">
    <source>
        <dbReference type="ARBA" id="ARBA00022801"/>
    </source>
</evidence>
<feature type="region of interest" description="Disordered" evidence="4">
    <location>
        <begin position="684"/>
        <end position="728"/>
    </location>
</feature>
<dbReference type="Pfam" id="PF07727">
    <property type="entry name" value="RVT_2"/>
    <property type="match status" value="1"/>
</dbReference>
<dbReference type="InterPro" id="IPR013103">
    <property type="entry name" value="RVT_2"/>
</dbReference>
<evidence type="ECO:0000256" key="4">
    <source>
        <dbReference type="SAM" id="MobiDB-lite"/>
    </source>
</evidence>
<dbReference type="GO" id="GO:0016787">
    <property type="term" value="F:hydrolase activity"/>
    <property type="evidence" value="ECO:0007669"/>
    <property type="project" value="UniProtKB-KW"/>
</dbReference>
<feature type="compositionally biased region" description="Basic and acidic residues" evidence="4">
    <location>
        <begin position="144"/>
        <end position="159"/>
    </location>
</feature>
<dbReference type="InterPro" id="IPR001584">
    <property type="entry name" value="Integrase_cat-core"/>
</dbReference>
<dbReference type="Pfam" id="PF25597">
    <property type="entry name" value="SH3_retrovirus"/>
    <property type="match status" value="1"/>
</dbReference>
<accession>A0A6L2P188</accession>
<dbReference type="GO" id="GO:0015074">
    <property type="term" value="P:DNA integration"/>
    <property type="evidence" value="ECO:0007669"/>
    <property type="project" value="InterPro"/>
</dbReference>
<evidence type="ECO:0000259" key="5">
    <source>
        <dbReference type="PROSITE" id="PS50994"/>
    </source>
</evidence>
<feature type="compositionally biased region" description="Basic and acidic residues" evidence="4">
    <location>
        <begin position="698"/>
        <end position="720"/>
    </location>
</feature>
<keyword evidence="3" id="KW-0175">Coiled coil</keyword>
<gene>
    <name evidence="6" type="ORF">Tci_064249</name>
</gene>
<feature type="coiled-coil region" evidence="3">
    <location>
        <begin position="545"/>
        <end position="580"/>
    </location>
</feature>
<name>A0A6L2P188_TANCI</name>
<feature type="region of interest" description="Disordered" evidence="4">
    <location>
        <begin position="123"/>
        <end position="168"/>
    </location>
</feature>
<feature type="compositionally biased region" description="Basic and acidic residues" evidence="4">
    <location>
        <begin position="406"/>
        <end position="423"/>
    </location>
</feature>
<dbReference type="PANTHER" id="PTHR42648">
    <property type="entry name" value="TRANSPOSASE, PUTATIVE-RELATED"/>
    <property type="match status" value="1"/>
</dbReference>
<dbReference type="EMBL" id="BKCJ010010590">
    <property type="protein sequence ID" value="GEU92271.1"/>
    <property type="molecule type" value="Genomic_DNA"/>
</dbReference>
<dbReference type="InterPro" id="IPR057670">
    <property type="entry name" value="SH3_retrovirus"/>
</dbReference>
<dbReference type="GO" id="GO:0003676">
    <property type="term" value="F:nucleic acid binding"/>
    <property type="evidence" value="ECO:0007669"/>
    <property type="project" value="InterPro"/>
</dbReference>
<evidence type="ECO:0000313" key="6">
    <source>
        <dbReference type="EMBL" id="GEU92271.1"/>
    </source>
</evidence>
<dbReference type="InterPro" id="IPR039537">
    <property type="entry name" value="Retrotran_Ty1/copia-like"/>
</dbReference>
<dbReference type="GO" id="GO:0046872">
    <property type="term" value="F:metal ion binding"/>
    <property type="evidence" value="ECO:0007669"/>
    <property type="project" value="UniProtKB-KW"/>
</dbReference>
<dbReference type="PROSITE" id="PS50994">
    <property type="entry name" value="INTEGRASE"/>
    <property type="match status" value="1"/>
</dbReference>
<protein>
    <recommendedName>
        <fullName evidence="5">Integrase catalytic domain-containing protein</fullName>
    </recommendedName>
</protein>
<feature type="region of interest" description="Disordered" evidence="4">
    <location>
        <begin position="363"/>
        <end position="462"/>
    </location>
</feature>
<comment type="caution">
    <text evidence="6">The sequence shown here is derived from an EMBL/GenBank/DDBJ whole genome shotgun (WGS) entry which is preliminary data.</text>
</comment>
<sequence>MLNPSPDAGIESLFETTTWVDVQASTIVASHTLSLPTLLLPTIPTSSQVQQAPTPPTTSPSNFLQDLLNFGLLFGFNHQLKTLEANFSEFVQANQFVGAVSSIPGIIILDTYGDTVTLKRRHDDVDKDEEPFAGSDRRSKRRREGKEPESTSAPKEKTTKTTGKSTQGFLRHSEEIRKLTDVNINKLHQQWRSFVAVINKCLSGKSTGYDSLRLSQAQLHWGMYHKKNVDFSYLLEDFVYHFEHKDAKKNNEMYYLRLTKFGVMLPVELTNKDIKNSEVYKEYYAVASGATPPKTKACVRKTKCSSNTTIAHPTAAGTRLLTSAKGKQHAKAYKAKAYGKTHISQASGSGTDEGTGIILGVLDVPTKDSDEDISWKSSNEDDDDQDDDDQDESNDDDQDTDNDGDEFVHPKLSIHEEKETKDEESFDPIVQTPKNSDDEGNDNASLGLNVGGEEGQDAEDDDEELYRDVNINLKGRDVQMTDVHTTQEFEDTHVTLTPNLLNFGSLFGFDHLLKTLEANFSEFAQTNQFAGAVYSIPGIVERYMDQRMNEASDRLRDEAQAENEEILKNLDENIQKIIKEQVKEQVKVQVSKILPNIEKTVNEQLKAEVLTRSSNSSKTSYVVATDLSEMELKKILIKKMESNKSIQRSDEQRNLYNALVDAYESDKIILDTYRDTITLKRRRDDVDKDEEPFAESDWGSKRQREGKEPESTSALKEKTTKTTAKSTQGSNLIKRLQASHRVIPFYHFINNDLEYLPGGASSRKYTTFVTKTKAADYGHIKWIEDLFYEFAVNRASARDVYSKHRIIVVTELQIIEWHDYKHMDWIMIRKDDDKLYKFKEGDFKRLRIQDIEDMLLLLVQGKLTNLTPELKGSTQGYPLVSVAVLRYDKRSKSKNMGIVPNEIELILEHTQQGISHEVSAPVVIIYRQLPFEYTITSRSTDVIMWNSVYNAHNEVACLMLGRKTIGEVHVLLIEYENSLPKKAATPQVMAIQGDRIQKANRKLLNAKGNGKAKGKRNDKSYIPHDAGLFKNLKPSAKEHSTKDDTCHHCKELGHWKKNYPAYLAEFIKKKKQVGTANQGGRILVKILKIIFYGIVQQLIPPYTPQHNGVSERRNRTLFDMVRSNMNLTTLSLSFWDYALESAIRILNMLTTKKVDKTPYGLWYGKVSNLSYLKVWGCEALVKRDIPDKLQQRFVMFIFVGYPMEMMGYYFYVPPENKIIVARYAEFLDGNLLSQEVCGRPEELKEIQDKDTSHSENTSKIPMKVEDVNEHSLGDLYEPNNYKAAILYLKSNKWVDAMNAEMQSMKDNQVWCLVDLPPDCFIGLNHPRKVCKLQRSIYGLKQASRSWNERFDEEIKRFGFSQNLDKPYVYQKASGSNVTFLILYVNNIIIIGNHISSLQSVKTYVKKCFAMKDLVKATFILRIKIYRDRSKRLIGLSQYAYVDEVLKGSRWIIPNVVISSCKKDLT</sequence>
<dbReference type="InterPro" id="IPR012337">
    <property type="entry name" value="RNaseH-like_sf"/>
</dbReference>
<keyword evidence="1" id="KW-0479">Metal-binding</keyword>
<proteinExistence type="predicted"/>
<dbReference type="PANTHER" id="PTHR42648:SF27">
    <property type="entry name" value="RNA-DIRECTED DNA POLYMERASE"/>
    <property type="match status" value="1"/>
</dbReference>
<evidence type="ECO:0000256" key="3">
    <source>
        <dbReference type="SAM" id="Coils"/>
    </source>
</evidence>
<dbReference type="Gene3D" id="3.30.420.10">
    <property type="entry name" value="Ribonuclease H-like superfamily/Ribonuclease H"/>
    <property type="match status" value="1"/>
</dbReference>
<organism evidence="6">
    <name type="scientific">Tanacetum cinerariifolium</name>
    <name type="common">Dalmatian daisy</name>
    <name type="synonym">Chrysanthemum cinerariifolium</name>
    <dbReference type="NCBI Taxonomy" id="118510"/>
    <lineage>
        <taxon>Eukaryota</taxon>
        <taxon>Viridiplantae</taxon>
        <taxon>Streptophyta</taxon>
        <taxon>Embryophyta</taxon>
        <taxon>Tracheophyta</taxon>
        <taxon>Spermatophyta</taxon>
        <taxon>Magnoliopsida</taxon>
        <taxon>eudicotyledons</taxon>
        <taxon>Gunneridae</taxon>
        <taxon>Pentapetalae</taxon>
        <taxon>asterids</taxon>
        <taxon>campanulids</taxon>
        <taxon>Asterales</taxon>
        <taxon>Asteraceae</taxon>
        <taxon>Asteroideae</taxon>
        <taxon>Anthemideae</taxon>
        <taxon>Anthemidinae</taxon>
        <taxon>Tanacetum</taxon>
    </lineage>
</organism>
<feature type="domain" description="Integrase catalytic" evidence="5">
    <location>
        <begin position="1092"/>
        <end position="1166"/>
    </location>
</feature>
<dbReference type="InterPro" id="IPR036397">
    <property type="entry name" value="RNaseH_sf"/>
</dbReference>
<feature type="compositionally biased region" description="Acidic residues" evidence="4">
    <location>
        <begin position="380"/>
        <end position="405"/>
    </location>
</feature>
<keyword evidence="2" id="KW-0378">Hydrolase</keyword>
<dbReference type="SUPFAM" id="SSF53098">
    <property type="entry name" value="Ribonuclease H-like"/>
    <property type="match status" value="1"/>
</dbReference>
<reference evidence="6" key="1">
    <citation type="journal article" date="2019" name="Sci. Rep.">
        <title>Draft genome of Tanacetum cinerariifolium, the natural source of mosquito coil.</title>
        <authorList>
            <person name="Yamashiro T."/>
            <person name="Shiraishi A."/>
            <person name="Satake H."/>
            <person name="Nakayama K."/>
        </authorList>
    </citation>
    <scope>NUCLEOTIDE SEQUENCE</scope>
</reference>